<dbReference type="Pfam" id="PF14273">
    <property type="entry name" value="DUF4360"/>
    <property type="match status" value="1"/>
</dbReference>
<feature type="signal peptide" evidence="1">
    <location>
        <begin position="1"/>
        <end position="26"/>
    </location>
</feature>
<sequence>MPRTRLASTAAAFAAALALSAAPAVASDASDATWPFPPTEPPPPGQVEIDLVNANGSGCAPGTAAASVAPDKTAFTVTYSEYLAQAGGGSSPIDSRKNCQLAVLVSVPQGYTYAIARAEYRGYADLADGATGTQKASYYFQGMPQTEAVTHELPGPYQENWQFNDRANVAIYAPCNAERNFNINTELRVDAGSDPDRVSWMAMDSTDASITTTYVFSWKKCD</sequence>
<accession>A0ABT4TKH1</accession>
<evidence type="ECO:0000313" key="2">
    <source>
        <dbReference type="EMBL" id="MDA2805193.1"/>
    </source>
</evidence>
<dbReference type="RefSeq" id="WP_270677847.1">
    <property type="nucleotide sequence ID" value="NZ_JAQFWP010000018.1"/>
</dbReference>
<dbReference type="Proteomes" id="UP001165685">
    <property type="component" value="Unassembled WGS sequence"/>
</dbReference>
<comment type="caution">
    <text evidence="2">The sequence shown here is derived from an EMBL/GenBank/DDBJ whole genome shotgun (WGS) entry which is preliminary data.</text>
</comment>
<protein>
    <submittedName>
        <fullName evidence="2">DUF4360 domain-containing protein</fullName>
    </submittedName>
</protein>
<dbReference type="EMBL" id="JAQFWP010000018">
    <property type="protein sequence ID" value="MDA2805193.1"/>
    <property type="molecule type" value="Genomic_DNA"/>
</dbReference>
<keyword evidence="1" id="KW-0732">Signal</keyword>
<gene>
    <name evidence="2" type="ORF">O4U47_11795</name>
</gene>
<name>A0ABT4TKH1_9ACTN</name>
<reference evidence="2" key="1">
    <citation type="submission" date="2023-01" db="EMBL/GenBank/DDBJ databases">
        <title>Draft genome sequence of Nocardiopsis sp. LSu2-4 isolated from halophytes.</title>
        <authorList>
            <person name="Duangmal K."/>
            <person name="Chantavorakit T."/>
        </authorList>
    </citation>
    <scope>NUCLEOTIDE SEQUENCE</scope>
    <source>
        <strain evidence="2">LSu2-4</strain>
    </source>
</reference>
<evidence type="ECO:0000256" key="1">
    <source>
        <dbReference type="SAM" id="SignalP"/>
    </source>
</evidence>
<dbReference type="PANTHER" id="PTHR38847:SF1">
    <property type="entry name" value="PSEUDOURIDINE SYNTHASE RSUA_RLUA-LIKE DOMAIN-CONTAINING PROTEIN"/>
    <property type="match status" value="1"/>
</dbReference>
<keyword evidence="3" id="KW-1185">Reference proteome</keyword>
<proteinExistence type="predicted"/>
<dbReference type="InterPro" id="IPR025649">
    <property type="entry name" value="DUF4360"/>
</dbReference>
<evidence type="ECO:0000313" key="3">
    <source>
        <dbReference type="Proteomes" id="UP001165685"/>
    </source>
</evidence>
<dbReference type="PANTHER" id="PTHR38847">
    <property type="match status" value="1"/>
</dbReference>
<feature type="chain" id="PRO_5045643135" evidence="1">
    <location>
        <begin position="27"/>
        <end position="222"/>
    </location>
</feature>
<organism evidence="2 3">
    <name type="scientific">Nocardiopsis suaedae</name>
    <dbReference type="NCBI Taxonomy" id="3018444"/>
    <lineage>
        <taxon>Bacteria</taxon>
        <taxon>Bacillati</taxon>
        <taxon>Actinomycetota</taxon>
        <taxon>Actinomycetes</taxon>
        <taxon>Streptosporangiales</taxon>
        <taxon>Nocardiopsidaceae</taxon>
        <taxon>Nocardiopsis</taxon>
    </lineage>
</organism>